<dbReference type="GO" id="GO:0005524">
    <property type="term" value="F:ATP binding"/>
    <property type="evidence" value="ECO:0007669"/>
    <property type="project" value="InterPro"/>
</dbReference>
<evidence type="ECO:0000313" key="3">
    <source>
        <dbReference type="Proteomes" id="UP000439903"/>
    </source>
</evidence>
<evidence type="ECO:0000313" key="2">
    <source>
        <dbReference type="EMBL" id="KAF0525873.1"/>
    </source>
</evidence>
<dbReference type="InterPro" id="IPR008271">
    <property type="entry name" value="Ser/Thr_kinase_AS"/>
</dbReference>
<dbReference type="EMBL" id="WTPW01000293">
    <property type="protein sequence ID" value="KAF0525873.1"/>
    <property type="molecule type" value="Genomic_DNA"/>
</dbReference>
<dbReference type="InterPro" id="IPR051681">
    <property type="entry name" value="Ser/Thr_Kinases-Pseudokinases"/>
</dbReference>
<keyword evidence="2" id="KW-0418">Kinase</keyword>
<name>A0A8H4ARP4_GIGMA</name>
<dbReference type="SUPFAM" id="SSF56112">
    <property type="entry name" value="Protein kinase-like (PK-like)"/>
    <property type="match status" value="2"/>
</dbReference>
<gene>
    <name evidence="2" type="ORF">F8M41_014300</name>
</gene>
<dbReference type="Pfam" id="PF07714">
    <property type="entry name" value="PK_Tyr_Ser-Thr"/>
    <property type="match status" value="2"/>
</dbReference>
<accession>A0A8H4ARP4</accession>
<organism evidence="2 3">
    <name type="scientific">Gigaspora margarita</name>
    <dbReference type="NCBI Taxonomy" id="4874"/>
    <lineage>
        <taxon>Eukaryota</taxon>
        <taxon>Fungi</taxon>
        <taxon>Fungi incertae sedis</taxon>
        <taxon>Mucoromycota</taxon>
        <taxon>Glomeromycotina</taxon>
        <taxon>Glomeromycetes</taxon>
        <taxon>Diversisporales</taxon>
        <taxon>Gigasporaceae</taxon>
        <taxon>Gigaspora</taxon>
    </lineage>
</organism>
<dbReference type="InterPro" id="IPR011009">
    <property type="entry name" value="Kinase-like_dom_sf"/>
</dbReference>
<dbReference type="Proteomes" id="UP000439903">
    <property type="component" value="Unassembled WGS sequence"/>
</dbReference>
<dbReference type="SMART" id="SM00220">
    <property type="entry name" value="S_TKc"/>
    <property type="match status" value="1"/>
</dbReference>
<dbReference type="GO" id="GO:0004674">
    <property type="term" value="F:protein serine/threonine kinase activity"/>
    <property type="evidence" value="ECO:0007669"/>
    <property type="project" value="TreeGrafter"/>
</dbReference>
<sequence length="530" mass="61534">MQYANNGTLKDYLSINKGILKLNDKISIITSILEGLQFLHNHKIHSRNVLIHDRKAYLADFGLSKSLLEPKKTSEVRGVRAYVDPILLNGKSNDTNEKSSDIYSFGVLMWEIYTCRLPFDGRQDNDLAIQLCSGLRERREIRMPMQYIHIYEKCWCPDYSLRPIISEILNRLKTLKETPTCTQSDVQSTETSSHIDYSDAYRFLDYPTNEIQLYNFSKELEASITSDLFSKLIEEARKIQTFYNSYGNIQFNKRMCNQLGRYIHVAVHNVEMLQFQEGYDEILTLDNQTDHGISLELLKEKYIKLLKQFQESSTYFGLNIHFDYKIDDINDDIEETKKFIQAYERNFKNDSMFSFIKKTNDCIQNATNSELSEREIIQEPNDAEEVKPIKFVPEVIKTFHVRAALLKKLNGLVNICNFYVCGIKDGEVEAKIPWSQYGNLTTYYQNNKLNPQTKIKFAFEICNGLVFLNAVNFLHRDIKSENIVITNDCEAKITNFCNSHCRLVTDKSEKLAINSAGYAVPCQKYIVETH</sequence>
<dbReference type="Gene3D" id="1.10.510.10">
    <property type="entry name" value="Transferase(Phosphotransferase) domain 1"/>
    <property type="match status" value="2"/>
</dbReference>
<dbReference type="PROSITE" id="PS50011">
    <property type="entry name" value="PROTEIN_KINASE_DOM"/>
    <property type="match status" value="2"/>
</dbReference>
<keyword evidence="3" id="KW-1185">Reference proteome</keyword>
<evidence type="ECO:0000259" key="1">
    <source>
        <dbReference type="PROSITE" id="PS50011"/>
    </source>
</evidence>
<comment type="caution">
    <text evidence="2">The sequence shown here is derived from an EMBL/GenBank/DDBJ whole genome shotgun (WGS) entry which is preliminary data.</text>
</comment>
<proteinExistence type="predicted"/>
<protein>
    <submittedName>
        <fullName evidence="2">Kinase-like protein</fullName>
    </submittedName>
</protein>
<dbReference type="OrthoDB" id="2424484at2759"/>
<keyword evidence="2" id="KW-0808">Transferase</keyword>
<dbReference type="AlphaFoldDB" id="A0A8H4ARP4"/>
<dbReference type="InterPro" id="IPR001245">
    <property type="entry name" value="Ser-Thr/Tyr_kinase_cat_dom"/>
</dbReference>
<feature type="domain" description="Protein kinase" evidence="1">
    <location>
        <begin position="1"/>
        <end position="175"/>
    </location>
</feature>
<reference evidence="2 3" key="1">
    <citation type="journal article" date="2019" name="Environ. Microbiol.">
        <title>At the nexus of three kingdoms: the genome of the mycorrhizal fungus Gigaspora margarita provides insights into plant, endobacterial and fungal interactions.</title>
        <authorList>
            <person name="Venice F."/>
            <person name="Ghignone S."/>
            <person name="Salvioli di Fossalunga A."/>
            <person name="Amselem J."/>
            <person name="Novero M."/>
            <person name="Xianan X."/>
            <person name="Sedzielewska Toro K."/>
            <person name="Morin E."/>
            <person name="Lipzen A."/>
            <person name="Grigoriev I.V."/>
            <person name="Henrissat B."/>
            <person name="Martin F.M."/>
            <person name="Bonfante P."/>
        </authorList>
    </citation>
    <scope>NUCLEOTIDE SEQUENCE [LARGE SCALE GENOMIC DNA]</scope>
    <source>
        <strain evidence="2 3">BEG34</strain>
    </source>
</reference>
<dbReference type="PROSITE" id="PS00108">
    <property type="entry name" value="PROTEIN_KINASE_ST"/>
    <property type="match status" value="1"/>
</dbReference>
<feature type="domain" description="Protein kinase" evidence="1">
    <location>
        <begin position="357"/>
        <end position="530"/>
    </location>
</feature>
<dbReference type="InterPro" id="IPR000719">
    <property type="entry name" value="Prot_kinase_dom"/>
</dbReference>
<dbReference type="PANTHER" id="PTHR44329">
    <property type="entry name" value="SERINE/THREONINE-PROTEIN KINASE TNNI3K-RELATED"/>
    <property type="match status" value="1"/>
</dbReference>